<dbReference type="AlphaFoldDB" id="A0A1J4K0Y5"/>
<feature type="domain" description="BTB" evidence="1">
    <location>
        <begin position="103"/>
        <end position="171"/>
    </location>
</feature>
<organism evidence="2 3">
    <name type="scientific">Tritrichomonas foetus</name>
    <dbReference type="NCBI Taxonomy" id="1144522"/>
    <lineage>
        <taxon>Eukaryota</taxon>
        <taxon>Metamonada</taxon>
        <taxon>Parabasalia</taxon>
        <taxon>Tritrichomonadida</taxon>
        <taxon>Tritrichomonadidae</taxon>
        <taxon>Tritrichomonas</taxon>
    </lineage>
</organism>
<dbReference type="CDD" id="cd18186">
    <property type="entry name" value="BTB_POZ_ZBTB_KLHL-like"/>
    <property type="match status" value="1"/>
</dbReference>
<gene>
    <name evidence="2" type="ORF">TRFO_06099</name>
</gene>
<dbReference type="SUPFAM" id="SSF54695">
    <property type="entry name" value="POZ domain"/>
    <property type="match status" value="1"/>
</dbReference>
<dbReference type="EMBL" id="MLAK01000771">
    <property type="protein sequence ID" value="OHT05089.1"/>
    <property type="molecule type" value="Genomic_DNA"/>
</dbReference>
<reference evidence="2" key="1">
    <citation type="submission" date="2016-10" db="EMBL/GenBank/DDBJ databases">
        <authorList>
            <person name="Benchimol M."/>
            <person name="Almeida L.G."/>
            <person name="Vasconcelos A.T."/>
            <person name="Perreira-Neves A."/>
            <person name="Rosa I.A."/>
            <person name="Tasca T."/>
            <person name="Bogo M.R."/>
            <person name="de Souza W."/>
        </authorList>
    </citation>
    <scope>NUCLEOTIDE SEQUENCE [LARGE SCALE GENOMIC DNA]</scope>
    <source>
        <strain evidence="2">K</strain>
    </source>
</reference>
<keyword evidence="3" id="KW-1185">Reference proteome</keyword>
<dbReference type="GeneID" id="94827594"/>
<dbReference type="Pfam" id="PF00651">
    <property type="entry name" value="BTB"/>
    <property type="match status" value="1"/>
</dbReference>
<dbReference type="RefSeq" id="XP_068358225.1">
    <property type="nucleotide sequence ID" value="XM_068492890.1"/>
</dbReference>
<dbReference type="VEuPathDB" id="TrichDB:TRFO_06099"/>
<dbReference type="PROSITE" id="PS50097">
    <property type="entry name" value="BTB"/>
    <property type="match status" value="1"/>
</dbReference>
<dbReference type="Gene3D" id="3.30.710.10">
    <property type="entry name" value="Potassium Channel Kv1.1, Chain A"/>
    <property type="match status" value="1"/>
</dbReference>
<dbReference type="InterPro" id="IPR000210">
    <property type="entry name" value="BTB/POZ_dom"/>
</dbReference>
<dbReference type="Proteomes" id="UP000179807">
    <property type="component" value="Unassembled WGS sequence"/>
</dbReference>
<dbReference type="InterPro" id="IPR011333">
    <property type="entry name" value="SKP1/BTB/POZ_sf"/>
</dbReference>
<evidence type="ECO:0000313" key="3">
    <source>
        <dbReference type="Proteomes" id="UP000179807"/>
    </source>
</evidence>
<sequence>MNRPDNPDIIINSSDNHKFSLHSPILQLRWPLFKRDPNEAKRKLSLLDSSSITAIIEYIYAGLPAQDNMKINFRNAEVPFPPSDPSSQYKSDMLRLFTSHIGSDFIVECHGERFQVHKFVLATRCGYFSSLFCSGMSECKSGIYYDAFCDSSMHMKQFLEYVYSGDTRLVTVDDCMSLVGLTKSFYFHENYEGEVEEYVMAEILRSHMSQINEVQSKARSKNFDKMLDLIDACETF</sequence>
<comment type="caution">
    <text evidence="2">The sequence shown here is derived from an EMBL/GenBank/DDBJ whole genome shotgun (WGS) entry which is preliminary data.</text>
</comment>
<dbReference type="OrthoDB" id="684045at2759"/>
<evidence type="ECO:0000259" key="1">
    <source>
        <dbReference type="PROSITE" id="PS50097"/>
    </source>
</evidence>
<evidence type="ECO:0000313" key="2">
    <source>
        <dbReference type="EMBL" id="OHT05089.1"/>
    </source>
</evidence>
<dbReference type="PANTHER" id="PTHR24413">
    <property type="entry name" value="SPECKLE-TYPE POZ PROTEIN"/>
    <property type="match status" value="1"/>
</dbReference>
<accession>A0A1J4K0Y5</accession>
<name>A0A1J4K0Y5_9EUKA</name>
<proteinExistence type="predicted"/>
<protein>
    <submittedName>
        <fullName evidence="2">BTB/POZ domain containing protein</fullName>
    </submittedName>
</protein>